<evidence type="ECO:0000259" key="6">
    <source>
        <dbReference type="PROSITE" id="PS50119"/>
    </source>
</evidence>
<dbReference type="GO" id="GO:0008270">
    <property type="term" value="F:zinc ion binding"/>
    <property type="evidence" value="ECO:0007669"/>
    <property type="project" value="UniProtKB-KW"/>
</dbReference>
<proteinExistence type="predicted"/>
<gene>
    <name evidence="7" type="primary">LOC110694210</name>
</gene>
<dbReference type="PROSITE" id="PS50119">
    <property type="entry name" value="ZF_BBOX"/>
    <property type="match status" value="2"/>
</dbReference>
<keyword evidence="8" id="KW-1185">Reference proteome</keyword>
<reference evidence="7" key="1">
    <citation type="journal article" date="2017" name="Nature">
        <title>The genome of Chenopodium quinoa.</title>
        <authorList>
            <person name="Jarvis D.E."/>
            <person name="Ho Y.S."/>
            <person name="Lightfoot D.J."/>
            <person name="Schmoeckel S.M."/>
            <person name="Li B."/>
            <person name="Borm T.J.A."/>
            <person name="Ohyanagi H."/>
            <person name="Mineta K."/>
            <person name="Michell C.T."/>
            <person name="Saber N."/>
            <person name="Kharbatia N.M."/>
            <person name="Rupper R.R."/>
            <person name="Sharp A.R."/>
            <person name="Dally N."/>
            <person name="Boughton B.A."/>
            <person name="Woo Y.H."/>
            <person name="Gao G."/>
            <person name="Schijlen E.G.W.M."/>
            <person name="Guo X."/>
            <person name="Momin A.A."/>
            <person name="Negrao S."/>
            <person name="Al-Babili S."/>
            <person name="Gehring C."/>
            <person name="Roessner U."/>
            <person name="Jung C."/>
            <person name="Murphy K."/>
            <person name="Arold S.T."/>
            <person name="Gojobori T."/>
            <person name="van der Linden C.G."/>
            <person name="van Loo E.N."/>
            <person name="Jellen E.N."/>
            <person name="Maughan P.J."/>
            <person name="Tester M."/>
        </authorList>
    </citation>
    <scope>NUCLEOTIDE SEQUENCE [LARGE SCALE GENOMIC DNA]</scope>
    <source>
        <strain evidence="7">cv. PI 614886</strain>
    </source>
</reference>
<feature type="compositionally biased region" description="Basic residues" evidence="5">
    <location>
        <begin position="431"/>
        <end position="442"/>
    </location>
</feature>
<feature type="domain" description="B box-type" evidence="6">
    <location>
        <begin position="43"/>
        <end position="87"/>
    </location>
</feature>
<keyword evidence="2 4" id="KW-0863">Zinc-finger</keyword>
<dbReference type="GeneID" id="110694210"/>
<reference evidence="7" key="2">
    <citation type="submission" date="2021-03" db="UniProtKB">
        <authorList>
            <consortium name="EnsemblPlants"/>
        </authorList>
    </citation>
    <scope>IDENTIFICATION</scope>
</reference>
<dbReference type="SMART" id="SM00336">
    <property type="entry name" value="BBOX"/>
    <property type="match status" value="2"/>
</dbReference>
<dbReference type="OMA" id="PIVYCKA"/>
<evidence type="ECO:0000256" key="3">
    <source>
        <dbReference type="ARBA" id="ARBA00022833"/>
    </source>
</evidence>
<dbReference type="PANTHER" id="PTHR31717">
    <property type="entry name" value="ZINC FINGER PROTEIN CONSTANS-LIKE 10"/>
    <property type="match status" value="1"/>
</dbReference>
<evidence type="ECO:0000256" key="4">
    <source>
        <dbReference type="PROSITE-ProRule" id="PRU00024"/>
    </source>
</evidence>
<dbReference type="CDD" id="cd19821">
    <property type="entry name" value="Bbox1_BBX-like"/>
    <property type="match status" value="1"/>
</dbReference>
<dbReference type="AlphaFoldDB" id="A0A803LJF5"/>
<name>A0A803LJF5_CHEQI</name>
<dbReference type="PANTHER" id="PTHR31717:SF131">
    <property type="entry name" value="ZINC FINGER PROTEIN CONSTANS-LIKE 9"/>
    <property type="match status" value="1"/>
</dbReference>
<accession>A0A803LJF5</accession>
<organism evidence="7 8">
    <name type="scientific">Chenopodium quinoa</name>
    <name type="common">Quinoa</name>
    <dbReference type="NCBI Taxonomy" id="63459"/>
    <lineage>
        <taxon>Eukaryota</taxon>
        <taxon>Viridiplantae</taxon>
        <taxon>Streptophyta</taxon>
        <taxon>Embryophyta</taxon>
        <taxon>Tracheophyta</taxon>
        <taxon>Spermatophyta</taxon>
        <taxon>Magnoliopsida</taxon>
        <taxon>eudicotyledons</taxon>
        <taxon>Gunneridae</taxon>
        <taxon>Pentapetalae</taxon>
        <taxon>Caryophyllales</taxon>
        <taxon>Chenopodiaceae</taxon>
        <taxon>Chenopodioideae</taxon>
        <taxon>Atripliceae</taxon>
        <taxon>Chenopodium</taxon>
    </lineage>
</organism>
<evidence type="ECO:0000256" key="5">
    <source>
        <dbReference type="SAM" id="MobiDB-lite"/>
    </source>
</evidence>
<dbReference type="InterPro" id="IPR049808">
    <property type="entry name" value="CONSTANS-like_Bbox1"/>
</dbReference>
<dbReference type="EnsemblPlants" id="AUR62014102-RA">
    <property type="protein sequence ID" value="AUR62014102-RA:cds"/>
    <property type="gene ID" value="AUR62014102"/>
</dbReference>
<keyword evidence="3" id="KW-0862">Zinc</keyword>
<evidence type="ECO:0000256" key="2">
    <source>
        <dbReference type="ARBA" id="ARBA00022771"/>
    </source>
</evidence>
<dbReference type="InterPro" id="IPR000315">
    <property type="entry name" value="Znf_B-box"/>
</dbReference>
<feature type="region of interest" description="Disordered" evidence="5">
    <location>
        <begin position="431"/>
        <end position="472"/>
    </location>
</feature>
<dbReference type="KEGG" id="cqi:110694210"/>
<protein>
    <recommendedName>
        <fullName evidence="6">B box-type domain-containing protein</fullName>
    </recommendedName>
</protein>
<dbReference type="SMR" id="A0A803LJF5"/>
<dbReference type="RefSeq" id="XP_021727083.1">
    <property type="nucleotide sequence ID" value="XM_021871391.1"/>
</dbReference>
<sequence>MEKTCEFCGAPGPVVYCQADAALLCLSCDAKVHSANALFGRHSRSLLCDSCKENPASVRCLDHLMLLCQDCDSFLHKCFAHHKKLMIGSFTGCPSVKQFAELWGFDVNDLHQFSTVESATSTASLDTERGSCSQQHKKLSNHQREQNNGLILHQLLELKNLQLTEGDNQKKSLRHTGEYVTSSSINSNSGTILLNERLKQQSKEFNKITNELQSLDKSNQVLNGEHFPSPISQLDISSSVADPFWQHNKSPVDNDQFWSQNLQDLGICQEFGSIDDFNMPDVDVTFRNFEDLLTGDPDLTRALIEDDDPMSSDTEKASMNKLDNSLIETTQETAATLESINKHVTFMKEANPSDHVIRGLSRSVGNSPHPFKYSRSATFTCSRLCAESCRSDFLNSESSGNFRRSESSNNVEELHDLEIMEGLESSIRISKDKKKTQMHGKKTQLAPRKARTDLHKKNKSRYAKLQGYDSDQ</sequence>
<dbReference type="Proteomes" id="UP000596660">
    <property type="component" value="Unplaced"/>
</dbReference>
<evidence type="ECO:0000313" key="8">
    <source>
        <dbReference type="Proteomes" id="UP000596660"/>
    </source>
</evidence>
<feature type="domain" description="B box-type" evidence="6">
    <location>
        <begin position="1"/>
        <end position="47"/>
    </location>
</feature>
<evidence type="ECO:0000313" key="7">
    <source>
        <dbReference type="EnsemblPlants" id="AUR62014102-RA:cds"/>
    </source>
</evidence>
<keyword evidence="1" id="KW-0479">Metal-binding</keyword>
<evidence type="ECO:0000256" key="1">
    <source>
        <dbReference type="ARBA" id="ARBA00022723"/>
    </source>
</evidence>
<dbReference type="Gramene" id="AUR62014102-RA">
    <property type="protein sequence ID" value="AUR62014102-RA:cds"/>
    <property type="gene ID" value="AUR62014102"/>
</dbReference>
<dbReference type="OrthoDB" id="1588981at2759"/>